<dbReference type="EMBL" id="JAHMHS010000179">
    <property type="protein sequence ID" value="KAK1709717.1"/>
    <property type="molecule type" value="Genomic_DNA"/>
</dbReference>
<protein>
    <submittedName>
        <fullName evidence="1">Uncharacterized protein</fullName>
    </submittedName>
</protein>
<gene>
    <name evidence="1" type="ORF">BDZ83DRAFT_641120</name>
</gene>
<keyword evidence="2" id="KW-1185">Reference proteome</keyword>
<accession>A0AAD8XBL2</accession>
<dbReference type="Proteomes" id="UP001244207">
    <property type="component" value="Unassembled WGS sequence"/>
</dbReference>
<dbReference type="RefSeq" id="XP_060358628.1">
    <property type="nucleotide sequence ID" value="XM_060509537.1"/>
</dbReference>
<sequence length="54" mass="6543">MVKPGPAHFNCLETLPAECYQQRRLSILWNYGQDHIFFQLRCRKVLKQHDPWTQ</sequence>
<name>A0AAD8XBL2_GLOAC</name>
<proteinExistence type="predicted"/>
<organism evidence="1 2">
    <name type="scientific">Glomerella acutata</name>
    <name type="common">Colletotrichum acutatum</name>
    <dbReference type="NCBI Taxonomy" id="27357"/>
    <lineage>
        <taxon>Eukaryota</taxon>
        <taxon>Fungi</taxon>
        <taxon>Dikarya</taxon>
        <taxon>Ascomycota</taxon>
        <taxon>Pezizomycotina</taxon>
        <taxon>Sordariomycetes</taxon>
        <taxon>Hypocreomycetidae</taxon>
        <taxon>Glomerellales</taxon>
        <taxon>Glomerellaceae</taxon>
        <taxon>Colletotrichum</taxon>
        <taxon>Colletotrichum acutatum species complex</taxon>
    </lineage>
</organism>
<dbReference type="GeneID" id="85393436"/>
<comment type="caution">
    <text evidence="1">The sequence shown here is derived from an EMBL/GenBank/DDBJ whole genome shotgun (WGS) entry which is preliminary data.</text>
</comment>
<evidence type="ECO:0000313" key="2">
    <source>
        <dbReference type="Proteomes" id="UP001244207"/>
    </source>
</evidence>
<reference evidence="1" key="1">
    <citation type="submission" date="2021-12" db="EMBL/GenBank/DDBJ databases">
        <title>Comparative genomics, transcriptomics and evolutionary studies reveal genomic signatures of adaptation to plant cell wall in hemibiotrophic fungi.</title>
        <authorList>
            <consortium name="DOE Joint Genome Institute"/>
            <person name="Baroncelli R."/>
            <person name="Diaz J.F."/>
            <person name="Benocci T."/>
            <person name="Peng M."/>
            <person name="Battaglia E."/>
            <person name="Haridas S."/>
            <person name="Andreopoulos W."/>
            <person name="Labutti K."/>
            <person name="Pangilinan J."/>
            <person name="Floch G.L."/>
            <person name="Makela M.R."/>
            <person name="Henrissat B."/>
            <person name="Grigoriev I.V."/>
            <person name="Crouch J.A."/>
            <person name="De Vries R.P."/>
            <person name="Sukno S.A."/>
            <person name="Thon M.R."/>
        </authorList>
    </citation>
    <scope>NUCLEOTIDE SEQUENCE</scope>
    <source>
        <strain evidence="1">CBS 112980</strain>
    </source>
</reference>
<dbReference type="AlphaFoldDB" id="A0AAD8XBL2"/>
<evidence type="ECO:0000313" key="1">
    <source>
        <dbReference type="EMBL" id="KAK1709717.1"/>
    </source>
</evidence>